<keyword evidence="7" id="KW-0175">Coiled coil</keyword>
<organism evidence="10 11">
    <name type="scientific">Paenibacillus endophyticus</name>
    <dbReference type="NCBI Taxonomy" id="1294268"/>
    <lineage>
        <taxon>Bacteria</taxon>
        <taxon>Bacillati</taxon>
        <taxon>Bacillota</taxon>
        <taxon>Bacilli</taxon>
        <taxon>Bacillales</taxon>
        <taxon>Paenibacillaceae</taxon>
        <taxon>Paenibacillus</taxon>
    </lineage>
</organism>
<name>A0A7W5CCC0_9BACL</name>
<dbReference type="InterPro" id="IPR023090">
    <property type="entry name" value="UPF0702_alpha/beta_dom_sf"/>
</dbReference>
<feature type="coiled-coil region" evidence="7">
    <location>
        <begin position="238"/>
        <end position="265"/>
    </location>
</feature>
<dbReference type="EMBL" id="JACHXW010000021">
    <property type="protein sequence ID" value="MBB3155106.1"/>
    <property type="molecule type" value="Genomic_DNA"/>
</dbReference>
<reference evidence="10 11" key="1">
    <citation type="submission" date="2020-08" db="EMBL/GenBank/DDBJ databases">
        <title>Genomic Encyclopedia of Type Strains, Phase III (KMG-III): the genomes of soil and plant-associated and newly described type strains.</title>
        <authorList>
            <person name="Whitman W."/>
        </authorList>
    </citation>
    <scope>NUCLEOTIDE SEQUENCE [LARGE SCALE GENOMIC DNA]</scope>
    <source>
        <strain evidence="10 11">CECT 8234</strain>
    </source>
</reference>
<evidence type="ECO:0000256" key="2">
    <source>
        <dbReference type="ARBA" id="ARBA00006448"/>
    </source>
</evidence>
<dbReference type="RefSeq" id="WP_183569496.1">
    <property type="nucleotide sequence ID" value="NZ_CBCSLB010000020.1"/>
</dbReference>
<feature type="transmembrane region" description="Helical" evidence="8">
    <location>
        <begin position="7"/>
        <end position="26"/>
    </location>
</feature>
<evidence type="ECO:0000256" key="8">
    <source>
        <dbReference type="SAM" id="Phobius"/>
    </source>
</evidence>
<evidence type="ECO:0000256" key="7">
    <source>
        <dbReference type="SAM" id="Coils"/>
    </source>
</evidence>
<dbReference type="Proteomes" id="UP000518605">
    <property type="component" value="Unassembled WGS sequence"/>
</dbReference>
<dbReference type="AlphaFoldDB" id="A0A7W5CCC0"/>
<feature type="transmembrane region" description="Helical" evidence="8">
    <location>
        <begin position="59"/>
        <end position="79"/>
    </location>
</feature>
<dbReference type="Pfam" id="PF04239">
    <property type="entry name" value="DUF421"/>
    <property type="match status" value="1"/>
</dbReference>
<evidence type="ECO:0000256" key="4">
    <source>
        <dbReference type="ARBA" id="ARBA00022692"/>
    </source>
</evidence>
<dbReference type="GO" id="GO:0005886">
    <property type="term" value="C:plasma membrane"/>
    <property type="evidence" value="ECO:0007669"/>
    <property type="project" value="UniProtKB-SubCell"/>
</dbReference>
<evidence type="ECO:0000259" key="9">
    <source>
        <dbReference type="Pfam" id="PF04239"/>
    </source>
</evidence>
<gene>
    <name evidence="10" type="ORF">FHS16_005213</name>
</gene>
<protein>
    <submittedName>
        <fullName evidence="10">Uncharacterized membrane protein YcaP (DUF421 family)</fullName>
    </submittedName>
</protein>
<sequence>MPSWLEIVIRTLAAIVILFALTKALGKRQISQLSLFEYITGISIGNIAAYVSLDLDNLWYLGMVSLAVWVSVSVAMEFVTMKSKRIRDFVDGKGTVLIKDGQMLKKNLHKERLTIDEMLEQLRKKDVYRVADVEFAVMESSGEVNVLLKKEYQPITPDLLGWKVAHEREAQTVMMDGDIQDEILEQLGHDRQWLLHELKKRNLQEKDIFLAQIDSNDELFLQTGEEGKQPTSPSSKPRERVAMLVEQFEAELLRLERLSQNESDRRVYQTAIDRFQTSVKTLSDQALKR</sequence>
<evidence type="ECO:0000256" key="1">
    <source>
        <dbReference type="ARBA" id="ARBA00004651"/>
    </source>
</evidence>
<evidence type="ECO:0000256" key="6">
    <source>
        <dbReference type="ARBA" id="ARBA00023136"/>
    </source>
</evidence>
<comment type="caution">
    <text evidence="10">The sequence shown here is derived from an EMBL/GenBank/DDBJ whole genome shotgun (WGS) entry which is preliminary data.</text>
</comment>
<proteinExistence type="inferred from homology"/>
<keyword evidence="11" id="KW-1185">Reference proteome</keyword>
<dbReference type="Gene3D" id="3.30.240.20">
    <property type="entry name" value="bsu07140 like domains"/>
    <property type="match status" value="2"/>
</dbReference>
<evidence type="ECO:0000313" key="10">
    <source>
        <dbReference type="EMBL" id="MBB3155106.1"/>
    </source>
</evidence>
<keyword evidence="5 8" id="KW-1133">Transmembrane helix</keyword>
<dbReference type="PANTHER" id="PTHR34582">
    <property type="entry name" value="UPF0702 TRANSMEMBRANE PROTEIN YCAP"/>
    <property type="match status" value="1"/>
</dbReference>
<feature type="transmembrane region" description="Helical" evidence="8">
    <location>
        <begin position="33"/>
        <end position="53"/>
    </location>
</feature>
<evidence type="ECO:0000256" key="3">
    <source>
        <dbReference type="ARBA" id="ARBA00022475"/>
    </source>
</evidence>
<evidence type="ECO:0000256" key="5">
    <source>
        <dbReference type="ARBA" id="ARBA00022989"/>
    </source>
</evidence>
<comment type="similarity">
    <text evidence="2">Belongs to the UPF0702 family.</text>
</comment>
<evidence type="ECO:0000313" key="11">
    <source>
        <dbReference type="Proteomes" id="UP000518605"/>
    </source>
</evidence>
<accession>A0A7W5CCC0</accession>
<feature type="domain" description="YetF C-terminal" evidence="9">
    <location>
        <begin position="81"/>
        <end position="213"/>
    </location>
</feature>
<keyword evidence="3" id="KW-1003">Cell membrane</keyword>
<keyword evidence="4 8" id="KW-0812">Transmembrane</keyword>
<keyword evidence="6 8" id="KW-0472">Membrane</keyword>
<comment type="subcellular location">
    <subcellularLocation>
        <location evidence="1">Cell membrane</location>
        <topology evidence="1">Multi-pass membrane protein</topology>
    </subcellularLocation>
</comment>
<dbReference type="InterPro" id="IPR007353">
    <property type="entry name" value="DUF421"/>
</dbReference>
<dbReference type="PANTHER" id="PTHR34582:SF7">
    <property type="entry name" value="UPF0702 TRANSMEMBRANE PROTEIN YDFS"/>
    <property type="match status" value="1"/>
</dbReference>